<proteinExistence type="predicted"/>
<dbReference type="Proteomes" id="UP001597097">
    <property type="component" value="Unassembled WGS sequence"/>
</dbReference>
<evidence type="ECO:0000259" key="2">
    <source>
        <dbReference type="Pfam" id="PF07859"/>
    </source>
</evidence>
<reference evidence="4" key="1">
    <citation type="journal article" date="2019" name="Int. J. Syst. Evol. Microbiol.">
        <title>The Global Catalogue of Microorganisms (GCM) 10K type strain sequencing project: providing services to taxonomists for standard genome sequencing and annotation.</title>
        <authorList>
            <consortium name="The Broad Institute Genomics Platform"/>
            <consortium name="The Broad Institute Genome Sequencing Center for Infectious Disease"/>
            <person name="Wu L."/>
            <person name="Ma J."/>
        </authorList>
    </citation>
    <scope>NUCLEOTIDE SEQUENCE [LARGE SCALE GENOMIC DNA]</scope>
    <source>
        <strain evidence="4">CGMCC 1.15399</strain>
    </source>
</reference>
<dbReference type="PANTHER" id="PTHR48081">
    <property type="entry name" value="AB HYDROLASE SUPERFAMILY PROTEIN C4A8.06C"/>
    <property type="match status" value="1"/>
</dbReference>
<gene>
    <name evidence="3" type="ORF">ACFSJ0_46285</name>
</gene>
<evidence type="ECO:0000256" key="1">
    <source>
        <dbReference type="ARBA" id="ARBA00022801"/>
    </source>
</evidence>
<dbReference type="RefSeq" id="WP_219529269.1">
    <property type="nucleotide sequence ID" value="NZ_JAHKRM010000006.1"/>
</dbReference>
<dbReference type="EMBL" id="JBHUCM010000044">
    <property type="protein sequence ID" value="MFD1544521.1"/>
    <property type="molecule type" value="Genomic_DNA"/>
</dbReference>
<comment type="caution">
    <text evidence="3">The sequence shown here is derived from an EMBL/GenBank/DDBJ whole genome shotgun (WGS) entry which is preliminary data.</text>
</comment>
<keyword evidence="1 3" id="KW-0378">Hydrolase</keyword>
<dbReference type="Pfam" id="PF07859">
    <property type="entry name" value="Abhydrolase_3"/>
    <property type="match status" value="1"/>
</dbReference>
<protein>
    <submittedName>
        <fullName evidence="3">Alpha/beta hydrolase</fullName>
    </submittedName>
</protein>
<dbReference type="InterPro" id="IPR013094">
    <property type="entry name" value="AB_hydrolase_3"/>
</dbReference>
<dbReference type="InterPro" id="IPR050300">
    <property type="entry name" value="GDXG_lipolytic_enzyme"/>
</dbReference>
<dbReference type="GO" id="GO:0016787">
    <property type="term" value="F:hydrolase activity"/>
    <property type="evidence" value="ECO:0007669"/>
    <property type="project" value="UniProtKB-KW"/>
</dbReference>
<sequence length="325" mass="34998">MTPPTILVTGLDPNDLAETRAANDRLEALLDRQTPLHVQNDPPAARSFQRSGGGGFPTAALLPEGSWRTAGGRIPLRVFLPPDGRAPAGVFLHYHGGGGVIGSADGQDPRLRDLAVNCGIAVVSVEYRLAPEHPYPAAMDDAEQAALWLLEHAAAEFGTERLVIGGESAGARLSVTTLLRLRDRHGLVPGEVFRAAQLSFGTYDLAHGTPSSRLAGERNRLINAPILKWFRDQTLPGRPLEERLDPDISPLYAELGGMPLARFTVGTADPVLDDTLFMAARWWAAGNAAELVVAAEGWHGFTLQPTALARRELAGQEDFIRRHLA</sequence>
<accession>A0ABW4GNW5</accession>
<dbReference type="PANTHER" id="PTHR48081:SF8">
    <property type="entry name" value="ALPHA_BETA HYDROLASE FOLD-3 DOMAIN-CONTAINING PROTEIN-RELATED"/>
    <property type="match status" value="1"/>
</dbReference>
<name>A0ABW4GNW5_9ACTN</name>
<organism evidence="3 4">
    <name type="scientific">Nonomuraea guangzhouensis</name>
    <dbReference type="NCBI Taxonomy" id="1291555"/>
    <lineage>
        <taxon>Bacteria</taxon>
        <taxon>Bacillati</taxon>
        <taxon>Actinomycetota</taxon>
        <taxon>Actinomycetes</taxon>
        <taxon>Streptosporangiales</taxon>
        <taxon>Streptosporangiaceae</taxon>
        <taxon>Nonomuraea</taxon>
    </lineage>
</organism>
<keyword evidence="4" id="KW-1185">Reference proteome</keyword>
<feature type="domain" description="Alpha/beta hydrolase fold-3" evidence="2">
    <location>
        <begin position="92"/>
        <end position="302"/>
    </location>
</feature>
<evidence type="ECO:0000313" key="3">
    <source>
        <dbReference type="EMBL" id="MFD1544521.1"/>
    </source>
</evidence>
<evidence type="ECO:0000313" key="4">
    <source>
        <dbReference type="Proteomes" id="UP001597097"/>
    </source>
</evidence>